<dbReference type="OrthoDB" id="10555886at2759"/>
<dbReference type="AlphaFoldDB" id="A0A4Y2T3Z1"/>
<reference evidence="1 2" key="1">
    <citation type="journal article" date="2019" name="Sci. Rep.">
        <title>Orb-weaving spider Araneus ventricosus genome elucidates the spidroin gene catalogue.</title>
        <authorList>
            <person name="Kono N."/>
            <person name="Nakamura H."/>
            <person name="Ohtoshi R."/>
            <person name="Moran D.A.P."/>
            <person name="Shinohara A."/>
            <person name="Yoshida Y."/>
            <person name="Fujiwara M."/>
            <person name="Mori M."/>
            <person name="Tomita M."/>
            <person name="Arakawa K."/>
        </authorList>
    </citation>
    <scope>NUCLEOTIDE SEQUENCE [LARGE SCALE GENOMIC DNA]</scope>
</reference>
<gene>
    <name evidence="1" type="ORF">AVEN_222605_1</name>
</gene>
<name>A0A4Y2T3Z1_ARAVE</name>
<proteinExistence type="predicted"/>
<organism evidence="1 2">
    <name type="scientific">Araneus ventricosus</name>
    <name type="common">Orbweaver spider</name>
    <name type="synonym">Epeira ventricosa</name>
    <dbReference type="NCBI Taxonomy" id="182803"/>
    <lineage>
        <taxon>Eukaryota</taxon>
        <taxon>Metazoa</taxon>
        <taxon>Ecdysozoa</taxon>
        <taxon>Arthropoda</taxon>
        <taxon>Chelicerata</taxon>
        <taxon>Arachnida</taxon>
        <taxon>Araneae</taxon>
        <taxon>Araneomorphae</taxon>
        <taxon>Entelegynae</taxon>
        <taxon>Araneoidea</taxon>
        <taxon>Araneidae</taxon>
        <taxon>Araneus</taxon>
    </lineage>
</organism>
<dbReference type="Proteomes" id="UP000499080">
    <property type="component" value="Unassembled WGS sequence"/>
</dbReference>
<evidence type="ECO:0000313" key="1">
    <source>
        <dbReference type="EMBL" id="GBN94640.1"/>
    </source>
</evidence>
<dbReference type="EMBL" id="BGPR01025596">
    <property type="protein sequence ID" value="GBN94640.1"/>
    <property type="molecule type" value="Genomic_DNA"/>
</dbReference>
<keyword evidence="2" id="KW-1185">Reference proteome</keyword>
<accession>A0A4Y2T3Z1</accession>
<evidence type="ECO:0000313" key="2">
    <source>
        <dbReference type="Proteomes" id="UP000499080"/>
    </source>
</evidence>
<protein>
    <submittedName>
        <fullName evidence="1">Uncharacterized protein</fullName>
    </submittedName>
</protein>
<sequence length="145" mass="16178">MLKSLDHSSGPRNSPVIRLQTPSPFLSQNADLAEIKVHVYLKAVRPKLRSVQTILSHETISLFESEDVLIGLCIETVPAPLEIHHHNSTFPLQCKYCLALQWPTLLQALLPARDLSEHRDPIIRSGDIRLSGETGNLGFRLNPGM</sequence>
<comment type="caution">
    <text evidence="1">The sequence shown here is derived from an EMBL/GenBank/DDBJ whole genome shotgun (WGS) entry which is preliminary data.</text>
</comment>